<keyword evidence="1" id="KW-0560">Oxidoreductase</keyword>
<organism evidence="4 5">
    <name type="scientific">Saccharothrix algeriensis</name>
    <dbReference type="NCBI Taxonomy" id="173560"/>
    <lineage>
        <taxon>Bacteria</taxon>
        <taxon>Bacillati</taxon>
        <taxon>Actinomycetota</taxon>
        <taxon>Actinomycetes</taxon>
        <taxon>Pseudonocardiales</taxon>
        <taxon>Pseudonocardiaceae</taxon>
        <taxon>Saccharothrix</taxon>
    </lineage>
</organism>
<dbReference type="Gene3D" id="2.30.110.10">
    <property type="entry name" value="Electron Transport, Fmn-binding Protein, Chain A"/>
    <property type="match status" value="1"/>
</dbReference>
<sequence>MTGSTTGGLLDAGDVDPTRLRRAMSRFASGVTVVTTAVDGPDGPEAHGMTANAFLSVSLSPPLVLVSVAAGARSHRRIADTGRYGVSVLRAEQQALSRHFAGVEAAPEQVRFDWRDGLPLIDGALVQLACTVRASHPAGDHVLHVASVDRLWADDGAPLLLYNGRPRTLRPAPEERPAPGTTGLSQ</sequence>
<dbReference type="InterPro" id="IPR002563">
    <property type="entry name" value="Flavin_Rdtase-like_dom"/>
</dbReference>
<dbReference type="Pfam" id="PF01613">
    <property type="entry name" value="Flavin_Reduct"/>
    <property type="match status" value="1"/>
</dbReference>
<keyword evidence="5" id="KW-1185">Reference proteome</keyword>
<proteinExistence type="predicted"/>
<dbReference type="RefSeq" id="WP_204845497.1">
    <property type="nucleotide sequence ID" value="NZ_JAFBCL010000001.1"/>
</dbReference>
<gene>
    <name evidence="4" type="ORF">JOE68_005778</name>
</gene>
<evidence type="ECO:0000256" key="2">
    <source>
        <dbReference type="SAM" id="MobiDB-lite"/>
    </source>
</evidence>
<feature type="domain" description="Flavin reductase like" evidence="3">
    <location>
        <begin position="24"/>
        <end position="168"/>
    </location>
</feature>
<reference evidence="4 5" key="1">
    <citation type="submission" date="2021-01" db="EMBL/GenBank/DDBJ databases">
        <title>Sequencing the genomes of 1000 actinobacteria strains.</title>
        <authorList>
            <person name="Klenk H.-P."/>
        </authorList>
    </citation>
    <scope>NUCLEOTIDE SEQUENCE [LARGE SCALE GENOMIC DNA]</scope>
    <source>
        <strain evidence="4 5">DSM 44581</strain>
    </source>
</reference>
<evidence type="ECO:0000313" key="5">
    <source>
        <dbReference type="Proteomes" id="UP001195724"/>
    </source>
</evidence>
<dbReference type="EMBL" id="JAFBCL010000001">
    <property type="protein sequence ID" value="MBM7814913.1"/>
    <property type="molecule type" value="Genomic_DNA"/>
</dbReference>
<dbReference type="InterPro" id="IPR050268">
    <property type="entry name" value="NADH-dep_flavin_reductase"/>
</dbReference>
<evidence type="ECO:0000313" key="4">
    <source>
        <dbReference type="EMBL" id="MBM7814913.1"/>
    </source>
</evidence>
<accession>A0ABS2SHY4</accession>
<comment type="caution">
    <text evidence="4">The sequence shown here is derived from an EMBL/GenBank/DDBJ whole genome shotgun (WGS) entry which is preliminary data.</text>
</comment>
<protein>
    <submittedName>
        <fullName evidence="4">Flavin reductase (DIM6/NTAB) family NADH-FMN oxidoreductase RutF</fullName>
    </submittedName>
</protein>
<name>A0ABS2SHY4_9PSEU</name>
<evidence type="ECO:0000259" key="3">
    <source>
        <dbReference type="SMART" id="SM00903"/>
    </source>
</evidence>
<dbReference type="SUPFAM" id="SSF50475">
    <property type="entry name" value="FMN-binding split barrel"/>
    <property type="match status" value="1"/>
</dbReference>
<feature type="region of interest" description="Disordered" evidence="2">
    <location>
        <begin position="163"/>
        <end position="186"/>
    </location>
</feature>
<dbReference type="InterPro" id="IPR012349">
    <property type="entry name" value="Split_barrel_FMN-bd"/>
</dbReference>
<dbReference type="SMART" id="SM00903">
    <property type="entry name" value="Flavin_Reduct"/>
    <property type="match status" value="1"/>
</dbReference>
<dbReference type="PANTHER" id="PTHR30466">
    <property type="entry name" value="FLAVIN REDUCTASE"/>
    <property type="match status" value="1"/>
</dbReference>
<evidence type="ECO:0000256" key="1">
    <source>
        <dbReference type="ARBA" id="ARBA00023002"/>
    </source>
</evidence>
<dbReference type="PANTHER" id="PTHR30466:SF1">
    <property type="entry name" value="FMN REDUCTASE (NADH) RUTF"/>
    <property type="match status" value="1"/>
</dbReference>
<dbReference type="Proteomes" id="UP001195724">
    <property type="component" value="Unassembled WGS sequence"/>
</dbReference>